<dbReference type="AlphaFoldDB" id="A0AB34I874"/>
<organism evidence="1 2">
    <name type="scientific">Prymnesium parvum</name>
    <name type="common">Toxic golden alga</name>
    <dbReference type="NCBI Taxonomy" id="97485"/>
    <lineage>
        <taxon>Eukaryota</taxon>
        <taxon>Haptista</taxon>
        <taxon>Haptophyta</taxon>
        <taxon>Prymnesiophyceae</taxon>
        <taxon>Prymnesiales</taxon>
        <taxon>Prymnesiaceae</taxon>
        <taxon>Prymnesium</taxon>
    </lineage>
</organism>
<evidence type="ECO:0000313" key="1">
    <source>
        <dbReference type="EMBL" id="KAL1493496.1"/>
    </source>
</evidence>
<evidence type="ECO:0000313" key="2">
    <source>
        <dbReference type="Proteomes" id="UP001515480"/>
    </source>
</evidence>
<accession>A0AB34I874</accession>
<proteinExistence type="predicted"/>
<dbReference type="EMBL" id="JBGBPQ010000034">
    <property type="protein sequence ID" value="KAL1493496.1"/>
    <property type="molecule type" value="Genomic_DNA"/>
</dbReference>
<reference evidence="1 2" key="1">
    <citation type="journal article" date="2024" name="Science">
        <title>Giant polyketide synthase enzymes in the biosynthesis of giant marine polyether toxins.</title>
        <authorList>
            <person name="Fallon T.R."/>
            <person name="Shende V.V."/>
            <person name="Wierzbicki I.H."/>
            <person name="Pendleton A.L."/>
            <person name="Watervoot N.F."/>
            <person name="Auber R.P."/>
            <person name="Gonzalez D.J."/>
            <person name="Wisecaver J.H."/>
            <person name="Moore B.S."/>
        </authorList>
    </citation>
    <scope>NUCLEOTIDE SEQUENCE [LARGE SCALE GENOMIC DNA]</scope>
    <source>
        <strain evidence="1 2">12B1</strain>
    </source>
</reference>
<gene>
    <name evidence="1" type="ORF">AB1Y20_017201</name>
</gene>
<sequence>MASYTYERARMQSPRDGSAHAAAYLFGSLPTVVRLDAPPQTLELRFGSFRGPAELGFPAEEKAVCGFNPSVVRAPRGVCARCAYLAAVRADVMHQCNASSPLYSAAATRPTQTGAWFKNTAIAALDARRRVVGWTWLLSRPERQVATWASPRRTHVPPGAADGFAPPWANQVYDTRLLYVADELLATYNCAFCLFSLSHLLVTATDDASGRPTHMRAWARLRLSFREAWVQGRNQALFVGPRQQLLVQPWLGLVGSAGKLHFSPRGRRRRLGCYQLSESQQQKVAAAADPAAAAAAIKARDRQICGPLPEGAAAPLRTISKVPQLRLLLNETVGETDDLRGRSAPLRGLRVPNARLSTTANLVRVRLGGCEVYLGVGHLHRREGLVGRLDALLRLVQRAKARGEGAEVRRLRARIRQLHLCDPRRHERNATPPAPSDNATARDFCRNASDHPFAFGYEYKHFWYALSVKSPFPLLAASAEFCLGSAQDPSLCESIQFVSSLTVDSPSSASVLLGYGVNDCEAKVGTIGVHSVWEMLRPIHSQGTAHASASTCKWRVTGK</sequence>
<name>A0AB34I874_PRYPA</name>
<dbReference type="Proteomes" id="UP001515480">
    <property type="component" value="Unassembled WGS sequence"/>
</dbReference>
<comment type="caution">
    <text evidence="1">The sequence shown here is derived from an EMBL/GenBank/DDBJ whole genome shotgun (WGS) entry which is preliminary data.</text>
</comment>
<protein>
    <submittedName>
        <fullName evidence="1">Uncharacterized protein</fullName>
    </submittedName>
</protein>
<keyword evidence="2" id="KW-1185">Reference proteome</keyword>